<proteinExistence type="predicted"/>
<evidence type="ECO:0000313" key="1">
    <source>
        <dbReference type="EMBL" id="KAJ8503994.1"/>
    </source>
</evidence>
<sequence length="79" mass="8857">MAEEVRVGDVAAVAKRVAISRGSGHRFIPCGATRFEVFVCSLATFGELKKLLTAEKGLQPADQRLLYLQWERKMGRRVH</sequence>
<gene>
    <name evidence="1" type="ORF">OPV22_004880</name>
</gene>
<dbReference type="EMBL" id="JAQQAF010000002">
    <property type="protein sequence ID" value="KAJ8503994.1"/>
    <property type="molecule type" value="Genomic_DNA"/>
</dbReference>
<dbReference type="InterPro" id="IPR029071">
    <property type="entry name" value="Ubiquitin-like_domsf"/>
</dbReference>
<keyword evidence="2" id="KW-1185">Reference proteome</keyword>
<reference evidence="1 2" key="1">
    <citation type="submission" date="2022-12" db="EMBL/GenBank/DDBJ databases">
        <title>Chromosome-scale assembly of the Ensete ventricosum genome.</title>
        <authorList>
            <person name="Dussert Y."/>
            <person name="Stocks J."/>
            <person name="Wendawek A."/>
            <person name="Woldeyes F."/>
            <person name="Nichols R.A."/>
            <person name="Borrell J.S."/>
        </authorList>
    </citation>
    <scope>NUCLEOTIDE SEQUENCE [LARGE SCALE GENOMIC DNA]</scope>
    <source>
        <strain evidence="2">cv. Maze</strain>
        <tissue evidence="1">Seeds</tissue>
    </source>
</reference>
<name>A0AAV8RJS6_ENSVE</name>
<comment type="caution">
    <text evidence="1">The sequence shown here is derived from an EMBL/GenBank/DDBJ whole genome shotgun (WGS) entry which is preliminary data.</text>
</comment>
<organism evidence="1 2">
    <name type="scientific">Ensete ventricosum</name>
    <name type="common">Abyssinian banana</name>
    <name type="synonym">Musa ensete</name>
    <dbReference type="NCBI Taxonomy" id="4639"/>
    <lineage>
        <taxon>Eukaryota</taxon>
        <taxon>Viridiplantae</taxon>
        <taxon>Streptophyta</taxon>
        <taxon>Embryophyta</taxon>
        <taxon>Tracheophyta</taxon>
        <taxon>Spermatophyta</taxon>
        <taxon>Magnoliopsida</taxon>
        <taxon>Liliopsida</taxon>
        <taxon>Zingiberales</taxon>
        <taxon>Musaceae</taxon>
        <taxon>Ensete</taxon>
    </lineage>
</organism>
<evidence type="ECO:0000313" key="2">
    <source>
        <dbReference type="Proteomes" id="UP001222027"/>
    </source>
</evidence>
<protein>
    <recommendedName>
        <fullName evidence="3">Ubiquitin-like domain-containing protein</fullName>
    </recommendedName>
</protein>
<dbReference type="SUPFAM" id="SSF54236">
    <property type="entry name" value="Ubiquitin-like"/>
    <property type="match status" value="1"/>
</dbReference>
<dbReference type="AlphaFoldDB" id="A0AAV8RJS6"/>
<evidence type="ECO:0008006" key="3">
    <source>
        <dbReference type="Google" id="ProtNLM"/>
    </source>
</evidence>
<dbReference type="Proteomes" id="UP001222027">
    <property type="component" value="Unassembled WGS sequence"/>
</dbReference>
<dbReference type="Gene3D" id="3.10.20.90">
    <property type="entry name" value="Phosphatidylinositol 3-kinase Catalytic Subunit, Chain A, domain 1"/>
    <property type="match status" value="1"/>
</dbReference>
<accession>A0AAV8RJS6</accession>